<evidence type="ECO:0000256" key="8">
    <source>
        <dbReference type="ARBA" id="ARBA00022955"/>
    </source>
</evidence>
<dbReference type="PANTHER" id="PTHR21257:SF38">
    <property type="entry name" value="7-DEHYDROCHOLESTEROL REDUCTASE"/>
    <property type="match status" value="1"/>
</dbReference>
<keyword evidence="6" id="KW-0152">Cholesterol biosynthesis</keyword>
<evidence type="ECO:0000256" key="7">
    <source>
        <dbReference type="ARBA" id="ARBA00022857"/>
    </source>
</evidence>
<keyword evidence="11" id="KW-0756">Sterol biosynthesis</keyword>
<feature type="transmembrane region" description="Helical" evidence="19">
    <location>
        <begin position="93"/>
        <end position="116"/>
    </location>
</feature>
<keyword evidence="9 19" id="KW-1133">Transmembrane helix</keyword>
<dbReference type="GO" id="GO:0047598">
    <property type="term" value="F:7-dehydrocholesterol reductase activity"/>
    <property type="evidence" value="ECO:0007669"/>
    <property type="project" value="UniProtKB-EC"/>
</dbReference>
<keyword evidence="10" id="KW-0560">Oxidoreductase</keyword>
<evidence type="ECO:0000256" key="19">
    <source>
        <dbReference type="SAM" id="Phobius"/>
    </source>
</evidence>
<name>A0A176WKK1_MARPO</name>
<feature type="transmembrane region" description="Helical" evidence="19">
    <location>
        <begin position="269"/>
        <end position="289"/>
    </location>
</feature>
<accession>A0A176WKK1</accession>
<gene>
    <name evidence="20" type="ORF">AXG93_4689s1740</name>
</gene>
<dbReference type="Proteomes" id="UP000077202">
    <property type="component" value="Unassembled WGS sequence"/>
</dbReference>
<dbReference type="GO" id="GO:0006695">
    <property type="term" value="P:cholesterol biosynthetic process"/>
    <property type="evidence" value="ECO:0007669"/>
    <property type="project" value="UniProtKB-KW"/>
</dbReference>
<evidence type="ECO:0000256" key="9">
    <source>
        <dbReference type="ARBA" id="ARBA00022989"/>
    </source>
</evidence>
<evidence type="ECO:0000256" key="3">
    <source>
        <dbReference type="ARBA" id="ARBA00022516"/>
    </source>
</evidence>
<evidence type="ECO:0000256" key="14">
    <source>
        <dbReference type="ARBA" id="ARBA00023166"/>
    </source>
</evidence>
<keyword evidence="7" id="KW-0521">NADP</keyword>
<keyword evidence="14" id="KW-1207">Sterol metabolism</keyword>
<evidence type="ECO:0000256" key="12">
    <source>
        <dbReference type="ARBA" id="ARBA00023098"/>
    </source>
</evidence>
<comment type="subcellular location">
    <subcellularLocation>
        <location evidence="1">Membrane</location>
        <topology evidence="1">Multi-pass membrane protein</topology>
    </subcellularLocation>
</comment>
<keyword evidence="4" id="KW-0153">Cholesterol metabolism</keyword>
<comment type="similarity">
    <text evidence="2">Belongs to the ERG4/ERG24 family.</text>
</comment>
<evidence type="ECO:0000256" key="2">
    <source>
        <dbReference type="ARBA" id="ARBA00005402"/>
    </source>
</evidence>
<comment type="caution">
    <text evidence="20">The sequence shown here is derived from an EMBL/GenBank/DDBJ whole genome shotgun (WGS) entry which is preliminary data.</text>
</comment>
<keyword evidence="21" id="KW-1185">Reference proteome</keyword>
<evidence type="ECO:0000256" key="5">
    <source>
        <dbReference type="ARBA" id="ARBA00022692"/>
    </source>
</evidence>
<evidence type="ECO:0000256" key="4">
    <source>
        <dbReference type="ARBA" id="ARBA00022548"/>
    </source>
</evidence>
<evidence type="ECO:0000256" key="16">
    <source>
        <dbReference type="ARBA" id="ARBA00038851"/>
    </source>
</evidence>
<keyword evidence="15" id="KW-0753">Steroid metabolism</keyword>
<evidence type="ECO:0000256" key="6">
    <source>
        <dbReference type="ARBA" id="ARBA00022778"/>
    </source>
</evidence>
<keyword evidence="12" id="KW-0443">Lipid metabolism</keyword>
<feature type="transmembrane region" description="Helical" evidence="19">
    <location>
        <begin position="239"/>
        <end position="263"/>
    </location>
</feature>
<dbReference type="AlphaFoldDB" id="A0A176WKK1"/>
<dbReference type="EMBL" id="LVLJ01000592">
    <property type="protein sequence ID" value="OAE33687.1"/>
    <property type="molecule type" value="Genomic_DNA"/>
</dbReference>
<dbReference type="EC" id="1.3.1.21" evidence="16"/>
<evidence type="ECO:0000256" key="17">
    <source>
        <dbReference type="ARBA" id="ARBA00042688"/>
    </source>
</evidence>
<dbReference type="GO" id="GO:0005789">
    <property type="term" value="C:endoplasmic reticulum membrane"/>
    <property type="evidence" value="ECO:0007669"/>
    <property type="project" value="TreeGrafter"/>
</dbReference>
<evidence type="ECO:0000313" key="20">
    <source>
        <dbReference type="EMBL" id="OAE33687.1"/>
    </source>
</evidence>
<proteinExistence type="inferred from homology"/>
<keyword evidence="13 19" id="KW-0472">Membrane</keyword>
<protein>
    <recommendedName>
        <fullName evidence="16">7-dehydrocholesterol reductase</fullName>
        <ecNumber evidence="16">1.3.1.21</ecNumber>
    </recommendedName>
    <alternativeName>
        <fullName evidence="17">Sterol Delta(7)-reductase</fullName>
    </alternativeName>
</protein>
<evidence type="ECO:0000256" key="10">
    <source>
        <dbReference type="ARBA" id="ARBA00023002"/>
    </source>
</evidence>
<feature type="transmembrane region" description="Helical" evidence="19">
    <location>
        <begin position="52"/>
        <end position="72"/>
    </location>
</feature>
<dbReference type="GO" id="GO:0016132">
    <property type="term" value="P:brassinosteroid biosynthetic process"/>
    <property type="evidence" value="ECO:0007669"/>
    <property type="project" value="TreeGrafter"/>
</dbReference>
<organism evidence="20 21">
    <name type="scientific">Marchantia polymorpha subsp. ruderalis</name>
    <dbReference type="NCBI Taxonomy" id="1480154"/>
    <lineage>
        <taxon>Eukaryota</taxon>
        <taxon>Viridiplantae</taxon>
        <taxon>Streptophyta</taxon>
        <taxon>Embryophyta</taxon>
        <taxon>Marchantiophyta</taxon>
        <taxon>Marchantiopsida</taxon>
        <taxon>Marchantiidae</taxon>
        <taxon>Marchantiales</taxon>
        <taxon>Marchantiaceae</taxon>
        <taxon>Marchantia</taxon>
    </lineage>
</organism>
<evidence type="ECO:0000256" key="13">
    <source>
        <dbReference type="ARBA" id="ARBA00023136"/>
    </source>
</evidence>
<feature type="compositionally biased region" description="Basic and acidic residues" evidence="18">
    <location>
        <begin position="13"/>
        <end position="33"/>
    </location>
</feature>
<feature type="region of interest" description="Disordered" evidence="18">
    <location>
        <begin position="1"/>
        <end position="41"/>
    </location>
</feature>
<reference evidence="20" key="1">
    <citation type="submission" date="2016-03" db="EMBL/GenBank/DDBJ databases">
        <title>Mechanisms controlling the formation of the plant cell surface in tip-growing cells are functionally conserved among land plants.</title>
        <authorList>
            <person name="Honkanen S."/>
            <person name="Jones V.A."/>
            <person name="Morieri G."/>
            <person name="Champion C."/>
            <person name="Hetherington A.J."/>
            <person name="Kelly S."/>
            <person name="Saint-Marcoux D."/>
            <person name="Proust H."/>
            <person name="Prescott H."/>
            <person name="Dolan L."/>
        </authorList>
    </citation>
    <scope>NUCLEOTIDE SEQUENCE [LARGE SCALE GENOMIC DNA]</scope>
    <source>
        <tissue evidence="20">Whole gametophyte</tissue>
    </source>
</reference>
<dbReference type="PANTHER" id="PTHR21257">
    <property type="entry name" value="DELTA(14)-STEROL REDUCTASE"/>
    <property type="match status" value="1"/>
</dbReference>
<sequence length="326" mass="36415">MGGRSPRLLSPTRFEKSARVTTRSQEKLGKEDASTSSGYSCLSSVPSASVTYLAIACMVIFCPTMVIYMWYAHRYLDGSIIQLRNHIRQEKSLLRIVDIWPVPTFFGCMAVGALAVSQALMQILLPGAYFFGPVTPRGNRPLYKGYLAPSSSDCRSSGSIILDIFWGMELHPKIGRWLDMRELLTSRIAMTSWALLIETFGHLHDSMVVTGSLMLMYVTKHFWLEHSYLSSLDMAHDRTGLYTVWCSLVWVPSVYTSPALFLASHPIELGLKVSVTIFVLGFISICILYDCDNQKAKFREANGRCHIWGKPATKITIVVLQVAAGP</sequence>
<keyword evidence="3" id="KW-0444">Lipid biosynthesis</keyword>
<keyword evidence="8" id="KW-0752">Steroid biosynthesis</keyword>
<dbReference type="InterPro" id="IPR001171">
    <property type="entry name" value="ERG24_DHCR-like"/>
</dbReference>
<keyword evidence="5 19" id="KW-0812">Transmembrane</keyword>
<evidence type="ECO:0000256" key="1">
    <source>
        <dbReference type="ARBA" id="ARBA00004141"/>
    </source>
</evidence>
<evidence type="ECO:0000256" key="15">
    <source>
        <dbReference type="ARBA" id="ARBA00023221"/>
    </source>
</evidence>
<evidence type="ECO:0000256" key="18">
    <source>
        <dbReference type="SAM" id="MobiDB-lite"/>
    </source>
</evidence>
<evidence type="ECO:0000256" key="11">
    <source>
        <dbReference type="ARBA" id="ARBA00023011"/>
    </source>
</evidence>
<dbReference type="Pfam" id="PF01222">
    <property type="entry name" value="ERG4_ERG24"/>
    <property type="match status" value="1"/>
</dbReference>
<evidence type="ECO:0000313" key="21">
    <source>
        <dbReference type="Proteomes" id="UP000077202"/>
    </source>
</evidence>